<sequence length="168" mass="19704">MNADCKGDTREVGKVCYSTSYIGEKPALLVLLNKFSEYKLQQQERKNPRQILRRILVTINVVTLFLSIYLHKACESRFVVIIGISYWLSIFGFSNTMLKMKPFFHNTKYKKEHLVKSDVIFRGSQIAFSTYSFDYHKVVKTYEVMRFPFPLEMPSLAKLRVPSEHLTF</sequence>
<dbReference type="Proteomes" id="UP000092445">
    <property type="component" value="Unassembled WGS sequence"/>
</dbReference>
<organism evidence="2 3">
    <name type="scientific">Glossina pallidipes</name>
    <name type="common">Tsetse fly</name>
    <dbReference type="NCBI Taxonomy" id="7398"/>
    <lineage>
        <taxon>Eukaryota</taxon>
        <taxon>Metazoa</taxon>
        <taxon>Ecdysozoa</taxon>
        <taxon>Arthropoda</taxon>
        <taxon>Hexapoda</taxon>
        <taxon>Insecta</taxon>
        <taxon>Pterygota</taxon>
        <taxon>Neoptera</taxon>
        <taxon>Endopterygota</taxon>
        <taxon>Diptera</taxon>
        <taxon>Brachycera</taxon>
        <taxon>Muscomorpha</taxon>
        <taxon>Hippoboscoidea</taxon>
        <taxon>Glossinidae</taxon>
        <taxon>Glossina</taxon>
    </lineage>
</organism>
<evidence type="ECO:0000313" key="3">
    <source>
        <dbReference type="Proteomes" id="UP000092445"/>
    </source>
</evidence>
<evidence type="ECO:0000256" key="1">
    <source>
        <dbReference type="SAM" id="Phobius"/>
    </source>
</evidence>
<keyword evidence="1" id="KW-1133">Transmembrane helix</keyword>
<protein>
    <submittedName>
        <fullName evidence="2">Uncharacterized protein</fullName>
    </submittedName>
</protein>
<reference evidence="2" key="2">
    <citation type="submission" date="2020-05" db="UniProtKB">
        <authorList>
            <consortium name="EnsemblMetazoa"/>
        </authorList>
    </citation>
    <scope>IDENTIFICATION</scope>
    <source>
        <strain evidence="2">IAEA</strain>
    </source>
</reference>
<feature type="transmembrane region" description="Helical" evidence="1">
    <location>
        <begin position="51"/>
        <end position="70"/>
    </location>
</feature>
<feature type="transmembrane region" description="Helical" evidence="1">
    <location>
        <begin position="76"/>
        <end position="98"/>
    </location>
</feature>
<name>A0A1A9ZUC2_GLOPL</name>
<dbReference type="VEuPathDB" id="VectorBase:GPAI025314"/>
<reference evidence="3" key="1">
    <citation type="submission" date="2014-03" db="EMBL/GenBank/DDBJ databases">
        <authorList>
            <person name="Aksoy S."/>
            <person name="Warren W."/>
            <person name="Wilson R.K."/>
        </authorList>
    </citation>
    <scope>NUCLEOTIDE SEQUENCE [LARGE SCALE GENOMIC DNA]</scope>
    <source>
        <strain evidence="3">IAEA</strain>
    </source>
</reference>
<accession>A0A1A9ZUC2</accession>
<keyword evidence="1" id="KW-0472">Membrane</keyword>
<dbReference type="AlphaFoldDB" id="A0A1A9ZUC2"/>
<keyword evidence="3" id="KW-1185">Reference proteome</keyword>
<proteinExistence type="predicted"/>
<keyword evidence="1" id="KW-0812">Transmembrane</keyword>
<dbReference type="EnsemblMetazoa" id="GPAI025314-RA">
    <property type="protein sequence ID" value="GPAI025314-PA"/>
    <property type="gene ID" value="GPAI025314"/>
</dbReference>
<evidence type="ECO:0000313" key="2">
    <source>
        <dbReference type="EnsemblMetazoa" id="GPAI025314-PA"/>
    </source>
</evidence>